<evidence type="ECO:0000313" key="1">
    <source>
        <dbReference type="EMBL" id="MDT0593905.1"/>
    </source>
</evidence>
<dbReference type="Proteomes" id="UP001253545">
    <property type="component" value="Unassembled WGS sequence"/>
</dbReference>
<comment type="caution">
    <text evidence="1">The sequence shown here is derived from an EMBL/GenBank/DDBJ whole genome shotgun (WGS) entry which is preliminary data.</text>
</comment>
<proteinExistence type="predicted"/>
<evidence type="ECO:0000313" key="2">
    <source>
        <dbReference type="Proteomes" id="UP001253545"/>
    </source>
</evidence>
<dbReference type="RefSeq" id="WP_311367400.1">
    <property type="nucleotide sequence ID" value="NZ_JAVRHX010000001.1"/>
</dbReference>
<organism evidence="1 2">
    <name type="scientific">Glaciecola petra</name>
    <dbReference type="NCBI Taxonomy" id="3075602"/>
    <lineage>
        <taxon>Bacteria</taxon>
        <taxon>Pseudomonadati</taxon>
        <taxon>Pseudomonadota</taxon>
        <taxon>Gammaproteobacteria</taxon>
        <taxon>Alteromonadales</taxon>
        <taxon>Alteromonadaceae</taxon>
        <taxon>Glaciecola</taxon>
    </lineage>
</organism>
<dbReference type="SUPFAM" id="SSF69304">
    <property type="entry name" value="Tricorn protease N-terminal domain"/>
    <property type="match status" value="1"/>
</dbReference>
<sequence>MNVIFLKQKSALNALVNLYKLKLAIWGQLQRSANYKSVLTIGLMLLLHTNAYAQAPSGSDIWLARLNVNAAEPISDLVAITNNNLYTNQPYFFDDTRLYFTQMVVQEGAENDMKQAIQQTDIMLFDIALGKTKNLTQSLSSEYSPTPLPNKEGMSVIRVNEQGKQELWSLNTQGQQVSHLAHEIEPVGYQVWLNHNELLLFVLGGVDDSGETKPHQLQRVNSDNNVEDTIIDQGIGASLYRFKQTPWFLYSKDMADEGNWLFAYHAKTEKKLRISTLPQGSDYFAVSPSGIVFTSDGKQLWQRQIVDIKTKLSPQKEWQVIGIKEKTCQAGISRIGVSPDESMVALVCPH</sequence>
<gene>
    <name evidence="1" type="ORF">RM552_03490</name>
</gene>
<name>A0ABU2ZMR7_9ALTE</name>
<reference evidence="1 2" key="1">
    <citation type="submission" date="2023-09" db="EMBL/GenBank/DDBJ databases">
        <authorList>
            <person name="Rey-Velasco X."/>
        </authorList>
    </citation>
    <scope>NUCLEOTIDE SEQUENCE [LARGE SCALE GENOMIC DNA]</scope>
    <source>
        <strain evidence="1 2">P117</strain>
    </source>
</reference>
<dbReference type="EMBL" id="JAVRHX010000001">
    <property type="protein sequence ID" value="MDT0593905.1"/>
    <property type="molecule type" value="Genomic_DNA"/>
</dbReference>
<keyword evidence="2" id="KW-1185">Reference proteome</keyword>
<accession>A0ABU2ZMR7</accession>
<protein>
    <submittedName>
        <fullName evidence="1">Uncharacterized protein</fullName>
    </submittedName>
</protein>